<evidence type="ECO:0000256" key="7">
    <source>
        <dbReference type="ARBA" id="ARBA00022723"/>
    </source>
</evidence>
<dbReference type="SUPFAM" id="SSF49503">
    <property type="entry name" value="Cupredoxins"/>
    <property type="match status" value="1"/>
</dbReference>
<dbReference type="InterPro" id="IPR002429">
    <property type="entry name" value="CcO_II-like_C"/>
</dbReference>
<keyword evidence="7" id="KW-0479">Metal-binding</keyword>
<keyword evidence="10" id="KW-0408">Iron</keyword>
<organism evidence="18">
    <name type="scientific">hydrothermal vent metagenome</name>
    <dbReference type="NCBI Taxonomy" id="652676"/>
    <lineage>
        <taxon>unclassified sequences</taxon>
        <taxon>metagenomes</taxon>
        <taxon>ecological metagenomes</taxon>
    </lineage>
</organism>
<keyword evidence="18" id="KW-0560">Oxidoreductase</keyword>
<feature type="compositionally biased region" description="Polar residues" evidence="13">
    <location>
        <begin position="13"/>
        <end position="23"/>
    </location>
</feature>
<dbReference type="GO" id="GO:0004129">
    <property type="term" value="F:cytochrome-c oxidase activity"/>
    <property type="evidence" value="ECO:0007669"/>
    <property type="project" value="InterPro"/>
</dbReference>
<evidence type="ECO:0000256" key="4">
    <source>
        <dbReference type="ARBA" id="ARBA00022617"/>
    </source>
</evidence>
<evidence type="ECO:0000259" key="17">
    <source>
        <dbReference type="PROSITE" id="PS51007"/>
    </source>
</evidence>
<proteinExistence type="inferred from homology"/>
<comment type="similarity">
    <text evidence="2">Belongs to the cytochrome c oxidase subunit 2 family.</text>
</comment>
<dbReference type="EC" id="1.9.3.1" evidence="18"/>
<feature type="transmembrane region" description="Helical" evidence="14">
    <location>
        <begin position="75"/>
        <end position="95"/>
    </location>
</feature>
<dbReference type="InterPro" id="IPR009056">
    <property type="entry name" value="Cyt_c-like_dom"/>
</dbReference>
<evidence type="ECO:0000256" key="14">
    <source>
        <dbReference type="SAM" id="Phobius"/>
    </source>
</evidence>
<accession>A0A160V9H1</accession>
<dbReference type="CDD" id="cd04213">
    <property type="entry name" value="CuRO_CcO_Caa3_II"/>
    <property type="match status" value="1"/>
</dbReference>
<keyword evidence="8" id="KW-0249">Electron transport</keyword>
<dbReference type="InterPro" id="IPR014222">
    <property type="entry name" value="Cyt_c_oxidase_su2"/>
</dbReference>
<dbReference type="InterPro" id="IPR045187">
    <property type="entry name" value="CcO_II"/>
</dbReference>
<gene>
    <name evidence="18" type="ORF">MGWOODY_Clf1256</name>
</gene>
<dbReference type="InterPro" id="IPR036257">
    <property type="entry name" value="Cyt_c_oxidase_su2_TM_sf"/>
</dbReference>
<sequence>MGPPPLWRKGSLPMQSTSNSNRPSGRRSILKNRTVLFGLIAALFLFATGCSKEGQSTWEAFGPVAQKQLDLFNVLLWVMVATFFLVEGVLLYAVIRYRKRPGQPRPPQIHGNTTLEVVLTIIPTILVLALGIWSVFALFEIDKPPGDGPEPMHVNVTAHQWWFEFEYPDAGNGKKIITANDLKIPVDRPITLSLFSDDVIHSFWVPKLAGKLDMVPTHENKMWFQADSDKIDDDLPVTLFGTCAELCGLAHALMRFRVTVMEQTDFDSWAAAYGPPPTNTDKAKQGAQIFAANCTLCHTIDGPDDPALSASRLTGFLTGGDITPVPAPNLTDLRTRNTLAAGIVDLNETTLRQWLQNPEDVKPGNYMSERAVLYQNGSADLTDEEIDALIGYLLDLR</sequence>
<evidence type="ECO:0000256" key="6">
    <source>
        <dbReference type="ARBA" id="ARBA00022692"/>
    </source>
</evidence>
<feature type="region of interest" description="Disordered" evidence="13">
    <location>
        <begin position="1"/>
        <end position="26"/>
    </location>
</feature>
<keyword evidence="3" id="KW-0813">Transport</keyword>
<evidence type="ECO:0000256" key="5">
    <source>
        <dbReference type="ARBA" id="ARBA00022660"/>
    </source>
</evidence>
<dbReference type="PANTHER" id="PTHR22888">
    <property type="entry name" value="CYTOCHROME C OXIDASE, SUBUNIT II"/>
    <property type="match status" value="1"/>
</dbReference>
<evidence type="ECO:0000256" key="9">
    <source>
        <dbReference type="ARBA" id="ARBA00022989"/>
    </source>
</evidence>
<dbReference type="AlphaFoldDB" id="A0A160V9H1"/>
<evidence type="ECO:0000259" key="15">
    <source>
        <dbReference type="PROSITE" id="PS50857"/>
    </source>
</evidence>
<keyword evidence="4" id="KW-0349">Heme</keyword>
<protein>
    <submittedName>
        <fullName evidence="18">Cytochrome c oxidase polypeptide II</fullName>
        <ecNumber evidence="18">1.9.3.1</ecNumber>
    </submittedName>
</protein>
<evidence type="ECO:0000256" key="10">
    <source>
        <dbReference type="ARBA" id="ARBA00023004"/>
    </source>
</evidence>
<evidence type="ECO:0000256" key="1">
    <source>
        <dbReference type="ARBA" id="ARBA00004141"/>
    </source>
</evidence>
<dbReference type="GO" id="GO:0005507">
    <property type="term" value="F:copper ion binding"/>
    <property type="evidence" value="ECO:0007669"/>
    <property type="project" value="InterPro"/>
</dbReference>
<dbReference type="GO" id="GO:0042773">
    <property type="term" value="P:ATP synthesis coupled electron transport"/>
    <property type="evidence" value="ECO:0007669"/>
    <property type="project" value="TreeGrafter"/>
</dbReference>
<evidence type="ECO:0000256" key="2">
    <source>
        <dbReference type="ARBA" id="ARBA00007866"/>
    </source>
</evidence>
<dbReference type="PROSITE" id="PS50999">
    <property type="entry name" value="COX2_TM"/>
    <property type="match status" value="1"/>
</dbReference>
<dbReference type="SUPFAM" id="SSF81464">
    <property type="entry name" value="Cytochrome c oxidase subunit II-like, transmembrane region"/>
    <property type="match status" value="1"/>
</dbReference>
<evidence type="ECO:0000256" key="11">
    <source>
        <dbReference type="ARBA" id="ARBA00023008"/>
    </source>
</evidence>
<evidence type="ECO:0000256" key="13">
    <source>
        <dbReference type="SAM" id="MobiDB-lite"/>
    </source>
</evidence>
<dbReference type="Gene3D" id="2.60.40.420">
    <property type="entry name" value="Cupredoxins - blue copper proteins"/>
    <property type="match status" value="1"/>
</dbReference>
<dbReference type="PANTHER" id="PTHR22888:SF10">
    <property type="entry name" value="CYTOCHROME C OXIDASE SUBUNIT 2"/>
    <property type="match status" value="1"/>
</dbReference>
<name>A0A160V9H1_9ZZZZ</name>
<feature type="domain" description="Cytochrome oxidase subunit II transmembrane region profile" evidence="16">
    <location>
        <begin position="49"/>
        <end position="145"/>
    </location>
</feature>
<reference evidence="18" key="1">
    <citation type="submission" date="2015-10" db="EMBL/GenBank/DDBJ databases">
        <authorList>
            <person name="Gilbert D.G."/>
        </authorList>
    </citation>
    <scope>NUCLEOTIDE SEQUENCE</scope>
</reference>
<evidence type="ECO:0000259" key="16">
    <source>
        <dbReference type="PROSITE" id="PS50999"/>
    </source>
</evidence>
<dbReference type="PROSITE" id="PS50857">
    <property type="entry name" value="COX2_CUA"/>
    <property type="match status" value="1"/>
</dbReference>
<dbReference type="InterPro" id="IPR036909">
    <property type="entry name" value="Cyt_c-like_dom_sf"/>
</dbReference>
<keyword evidence="12 14" id="KW-0472">Membrane</keyword>
<dbReference type="GO" id="GO:0020037">
    <property type="term" value="F:heme binding"/>
    <property type="evidence" value="ECO:0007669"/>
    <property type="project" value="InterPro"/>
</dbReference>
<dbReference type="NCBIfam" id="TIGR02866">
    <property type="entry name" value="CoxB"/>
    <property type="match status" value="1"/>
</dbReference>
<feature type="transmembrane region" description="Helical" evidence="14">
    <location>
        <begin position="115"/>
        <end position="139"/>
    </location>
</feature>
<comment type="subcellular location">
    <subcellularLocation>
        <location evidence="1">Membrane</location>
        <topology evidence="1">Multi-pass membrane protein</topology>
    </subcellularLocation>
</comment>
<dbReference type="Pfam" id="PF00034">
    <property type="entry name" value="Cytochrom_C"/>
    <property type="match status" value="1"/>
</dbReference>
<dbReference type="InterPro" id="IPR011759">
    <property type="entry name" value="Cyt_c_oxidase_su2_TM_dom"/>
</dbReference>
<dbReference type="SUPFAM" id="SSF46626">
    <property type="entry name" value="Cytochrome c"/>
    <property type="match status" value="1"/>
</dbReference>
<dbReference type="Pfam" id="PF00116">
    <property type="entry name" value="COX2"/>
    <property type="match status" value="1"/>
</dbReference>
<dbReference type="Gene3D" id="1.10.287.90">
    <property type="match status" value="1"/>
</dbReference>
<keyword evidence="6 14" id="KW-0812">Transmembrane</keyword>
<dbReference type="InterPro" id="IPR008972">
    <property type="entry name" value="Cupredoxin"/>
</dbReference>
<feature type="domain" description="Cytochrome oxidase subunit II copper A binding" evidence="15">
    <location>
        <begin position="149"/>
        <end position="272"/>
    </location>
</feature>
<dbReference type="PROSITE" id="PS51007">
    <property type="entry name" value="CYTC"/>
    <property type="match status" value="1"/>
</dbReference>
<dbReference type="InterPro" id="IPR034236">
    <property type="entry name" value="CuRO_CcO_Caa3_II"/>
</dbReference>
<feature type="domain" description="Cytochrome c" evidence="17">
    <location>
        <begin position="281"/>
        <end position="397"/>
    </location>
</feature>
<evidence type="ECO:0000256" key="12">
    <source>
        <dbReference type="ARBA" id="ARBA00023136"/>
    </source>
</evidence>
<evidence type="ECO:0000313" key="18">
    <source>
        <dbReference type="EMBL" id="CUV02639.1"/>
    </source>
</evidence>
<evidence type="ECO:0000256" key="8">
    <source>
        <dbReference type="ARBA" id="ARBA00022982"/>
    </source>
</evidence>
<dbReference type="EMBL" id="FAXA01000282">
    <property type="protein sequence ID" value="CUV02639.1"/>
    <property type="molecule type" value="Genomic_DNA"/>
</dbReference>
<keyword evidence="5" id="KW-0679">Respiratory chain</keyword>
<dbReference type="GO" id="GO:0016491">
    <property type="term" value="F:oxidoreductase activity"/>
    <property type="evidence" value="ECO:0007669"/>
    <property type="project" value="UniProtKB-KW"/>
</dbReference>
<evidence type="ECO:0000256" key="3">
    <source>
        <dbReference type="ARBA" id="ARBA00022448"/>
    </source>
</evidence>
<dbReference type="Pfam" id="PF02790">
    <property type="entry name" value="COX2_TM"/>
    <property type="match status" value="1"/>
</dbReference>
<keyword evidence="11" id="KW-0186">Copper</keyword>
<keyword evidence="9 14" id="KW-1133">Transmembrane helix</keyword>
<dbReference type="GO" id="GO:0016020">
    <property type="term" value="C:membrane"/>
    <property type="evidence" value="ECO:0007669"/>
    <property type="project" value="UniProtKB-SubCell"/>
</dbReference>